<evidence type="ECO:0000256" key="1">
    <source>
        <dbReference type="ARBA" id="ARBA00009437"/>
    </source>
</evidence>
<evidence type="ECO:0000256" key="3">
    <source>
        <dbReference type="ARBA" id="ARBA00023125"/>
    </source>
</evidence>
<evidence type="ECO:0000256" key="2">
    <source>
        <dbReference type="ARBA" id="ARBA00023015"/>
    </source>
</evidence>
<keyword evidence="8" id="KW-1185">Reference proteome</keyword>
<comment type="similarity">
    <text evidence="1">Belongs to the LysR transcriptional regulatory family.</text>
</comment>
<dbReference type="SUPFAM" id="SSF53850">
    <property type="entry name" value="Periplasmic binding protein-like II"/>
    <property type="match status" value="1"/>
</dbReference>
<dbReference type="Pfam" id="PF00126">
    <property type="entry name" value="HTH_1"/>
    <property type="match status" value="1"/>
</dbReference>
<dbReference type="CDD" id="cd05466">
    <property type="entry name" value="PBP2_LTTR_substrate"/>
    <property type="match status" value="1"/>
</dbReference>
<dbReference type="RefSeq" id="WP_123819335.1">
    <property type="nucleotide sequence ID" value="NZ_RKQG01000001.1"/>
</dbReference>
<proteinExistence type="inferred from homology"/>
<dbReference type="SUPFAM" id="SSF46785">
    <property type="entry name" value="Winged helix' DNA-binding domain"/>
    <property type="match status" value="1"/>
</dbReference>
<evidence type="ECO:0000259" key="6">
    <source>
        <dbReference type="PROSITE" id="PS50931"/>
    </source>
</evidence>
<dbReference type="FunFam" id="1.10.10.10:FF:000001">
    <property type="entry name" value="LysR family transcriptional regulator"/>
    <property type="match status" value="1"/>
</dbReference>
<dbReference type="PANTHER" id="PTHR30346:SF28">
    <property type="entry name" value="HTH-TYPE TRANSCRIPTIONAL REGULATOR CYNR"/>
    <property type="match status" value="1"/>
</dbReference>
<dbReference type="PRINTS" id="PR00039">
    <property type="entry name" value="HTHLYSR"/>
</dbReference>
<evidence type="ECO:0000256" key="5">
    <source>
        <dbReference type="SAM" id="MobiDB-lite"/>
    </source>
</evidence>
<dbReference type="InterPro" id="IPR036388">
    <property type="entry name" value="WH-like_DNA-bd_sf"/>
</dbReference>
<sequence length="337" mass="35780">MELRHLRTFEAVARTLSMTGAARELHYAQSSVSDQVQALERELGVELVDRSQRRIRLTTQGEVLASYTGRILGLVEEARTAVVRPAPELALGALETLSRHLLPGVLASYRTRHPETRVRVSQSNRGELHGAVRRGELDLCLTFGTPPNVPPNVPLNISPNIPPGAPPNARSDSRPDTPGLRAETLAEEPLVVIVPPGHRLAARGRADLAELAAEPFLATQRGCGFREMYDTAFGSTSADASADAATAAAVVAAAVGPEPVAEVDSIDTLGACVAAGMGCALLPLLAVRHRADRGEVAVVEVGDAELQTAITMTWLERSPANPALTGFQDALRRQLSA</sequence>
<keyword evidence="3 7" id="KW-0238">DNA-binding</keyword>
<keyword evidence="4" id="KW-0804">Transcription</keyword>
<keyword evidence="2" id="KW-0805">Transcription regulation</keyword>
<evidence type="ECO:0000256" key="4">
    <source>
        <dbReference type="ARBA" id="ARBA00023163"/>
    </source>
</evidence>
<gene>
    <name evidence="7" type="ORF">EDD38_4611</name>
</gene>
<dbReference type="GO" id="GO:0003700">
    <property type="term" value="F:DNA-binding transcription factor activity"/>
    <property type="evidence" value="ECO:0007669"/>
    <property type="project" value="InterPro"/>
</dbReference>
<dbReference type="GO" id="GO:0003677">
    <property type="term" value="F:DNA binding"/>
    <property type="evidence" value="ECO:0007669"/>
    <property type="project" value="UniProtKB-KW"/>
</dbReference>
<accession>A0A3N4RS39</accession>
<dbReference type="PANTHER" id="PTHR30346">
    <property type="entry name" value="TRANSCRIPTIONAL DUAL REGULATOR HCAR-RELATED"/>
    <property type="match status" value="1"/>
</dbReference>
<protein>
    <submittedName>
        <fullName evidence="7">DNA-binding transcriptional LysR family regulator</fullName>
    </submittedName>
</protein>
<dbReference type="PROSITE" id="PS50931">
    <property type="entry name" value="HTH_LYSR"/>
    <property type="match status" value="1"/>
</dbReference>
<dbReference type="InterPro" id="IPR036390">
    <property type="entry name" value="WH_DNA-bd_sf"/>
</dbReference>
<dbReference type="Gene3D" id="3.40.190.10">
    <property type="entry name" value="Periplasmic binding protein-like II"/>
    <property type="match status" value="1"/>
</dbReference>
<name>A0A3N4RS39_9ACTN</name>
<reference evidence="7 8" key="1">
    <citation type="submission" date="2018-11" db="EMBL/GenBank/DDBJ databases">
        <title>Sequencing the genomes of 1000 actinobacteria strains.</title>
        <authorList>
            <person name="Klenk H.-P."/>
        </authorList>
    </citation>
    <scope>NUCLEOTIDE SEQUENCE [LARGE SCALE GENOMIC DNA]</scope>
    <source>
        <strain evidence="7 8">DSM 44781</strain>
    </source>
</reference>
<dbReference type="Gene3D" id="1.10.10.10">
    <property type="entry name" value="Winged helix-like DNA-binding domain superfamily/Winged helix DNA-binding domain"/>
    <property type="match status" value="1"/>
</dbReference>
<dbReference type="Gene3D" id="3.40.190.290">
    <property type="match status" value="1"/>
</dbReference>
<dbReference type="AlphaFoldDB" id="A0A3N4RS39"/>
<dbReference type="InterPro" id="IPR005119">
    <property type="entry name" value="LysR_subst-bd"/>
</dbReference>
<dbReference type="Proteomes" id="UP000266906">
    <property type="component" value="Unassembled WGS sequence"/>
</dbReference>
<feature type="region of interest" description="Disordered" evidence="5">
    <location>
        <begin position="155"/>
        <end position="180"/>
    </location>
</feature>
<dbReference type="Pfam" id="PF03466">
    <property type="entry name" value="LysR_substrate"/>
    <property type="match status" value="2"/>
</dbReference>
<organism evidence="7 8">
    <name type="scientific">Kitasatospora cineracea</name>
    <dbReference type="NCBI Taxonomy" id="88074"/>
    <lineage>
        <taxon>Bacteria</taxon>
        <taxon>Bacillati</taxon>
        <taxon>Actinomycetota</taxon>
        <taxon>Actinomycetes</taxon>
        <taxon>Kitasatosporales</taxon>
        <taxon>Streptomycetaceae</taxon>
        <taxon>Kitasatospora</taxon>
    </lineage>
</organism>
<feature type="domain" description="HTH lysR-type" evidence="6">
    <location>
        <begin position="1"/>
        <end position="58"/>
    </location>
</feature>
<comment type="caution">
    <text evidence="7">The sequence shown here is derived from an EMBL/GenBank/DDBJ whole genome shotgun (WGS) entry which is preliminary data.</text>
</comment>
<evidence type="ECO:0000313" key="7">
    <source>
        <dbReference type="EMBL" id="RPE36242.1"/>
    </source>
</evidence>
<dbReference type="EMBL" id="RKQG01000001">
    <property type="protein sequence ID" value="RPE36242.1"/>
    <property type="molecule type" value="Genomic_DNA"/>
</dbReference>
<evidence type="ECO:0000313" key="8">
    <source>
        <dbReference type="Proteomes" id="UP000266906"/>
    </source>
</evidence>
<dbReference type="InterPro" id="IPR000847">
    <property type="entry name" value="LysR_HTH_N"/>
</dbReference>
<dbReference type="GO" id="GO:0032993">
    <property type="term" value="C:protein-DNA complex"/>
    <property type="evidence" value="ECO:0007669"/>
    <property type="project" value="TreeGrafter"/>
</dbReference>